<feature type="region of interest" description="Disordered" evidence="1">
    <location>
        <begin position="1"/>
        <end position="22"/>
    </location>
</feature>
<comment type="caution">
    <text evidence="2">The sequence shown here is derived from an EMBL/GenBank/DDBJ whole genome shotgun (WGS) entry which is preliminary data.</text>
</comment>
<dbReference type="Proteomes" id="UP001303046">
    <property type="component" value="Unassembled WGS sequence"/>
</dbReference>
<accession>A0ABR1E4Q1</accession>
<evidence type="ECO:0000313" key="3">
    <source>
        <dbReference type="Proteomes" id="UP001303046"/>
    </source>
</evidence>
<organism evidence="2 3">
    <name type="scientific">Necator americanus</name>
    <name type="common">Human hookworm</name>
    <dbReference type="NCBI Taxonomy" id="51031"/>
    <lineage>
        <taxon>Eukaryota</taxon>
        <taxon>Metazoa</taxon>
        <taxon>Ecdysozoa</taxon>
        <taxon>Nematoda</taxon>
        <taxon>Chromadorea</taxon>
        <taxon>Rhabditida</taxon>
        <taxon>Rhabditina</taxon>
        <taxon>Rhabditomorpha</taxon>
        <taxon>Strongyloidea</taxon>
        <taxon>Ancylostomatidae</taxon>
        <taxon>Bunostominae</taxon>
        <taxon>Necator</taxon>
    </lineage>
</organism>
<protein>
    <submittedName>
        <fullName evidence="2">Uncharacterized protein</fullName>
    </submittedName>
</protein>
<reference evidence="2 3" key="1">
    <citation type="submission" date="2023-08" db="EMBL/GenBank/DDBJ databases">
        <title>A Necator americanus chromosomal reference genome.</title>
        <authorList>
            <person name="Ilik V."/>
            <person name="Petrzelkova K.J."/>
            <person name="Pardy F."/>
            <person name="Fuh T."/>
            <person name="Niatou-Singa F.S."/>
            <person name="Gouil Q."/>
            <person name="Baker L."/>
            <person name="Ritchie M.E."/>
            <person name="Jex A.R."/>
            <person name="Gazzola D."/>
            <person name="Li H."/>
            <person name="Toshio Fujiwara R."/>
            <person name="Zhan B."/>
            <person name="Aroian R.V."/>
            <person name="Pafco B."/>
            <person name="Schwarz E.M."/>
        </authorList>
    </citation>
    <scope>NUCLEOTIDE SEQUENCE [LARGE SCALE GENOMIC DNA]</scope>
    <source>
        <strain evidence="2 3">Aroian</strain>
        <tissue evidence="2">Whole animal</tissue>
    </source>
</reference>
<proteinExistence type="predicted"/>
<evidence type="ECO:0000313" key="2">
    <source>
        <dbReference type="EMBL" id="KAK6757670.1"/>
    </source>
</evidence>
<keyword evidence="3" id="KW-1185">Reference proteome</keyword>
<sequence>MGCVRYTDGPAVSSAGYRSRTPSTSLTKLESIMDDNGEGTKRLEEMLGSARPVKTGHLIAVDYEIVCGGGGGFSNVIMAALNTDKAFVVKNASAASFVLVVNKTCLIGNFAPSLRAPQIGAVIVIEWSFSSNECINRIDIINWNPYNGYNTMALRLASETTDPYPKFIGSFYTCGCIRYKEVPLTNPAIFNDVIGVVDDSRGVLERKYIGKLWATVMYSDFPFGASWILCFVDKYMGETSDYENKFPYKGIVGAVNEGPRRIANYITSRDFPHDVRFFTGRDVGRNEADSLLGREVLFNVRKGDPGFGQSFYVLGKVETTENRSPVIIYDRYFALKLLVEHIGCTDEHGSKIVWSEQWEFIRDEYDLFGNRDYGIYRVEAIRQFKPDEFPRWKVKKILNVVKIYKSGKNDILNSQAALQYRRTRNTEYLKREGERSTFNEKNSDSGIQLEELDDNLTSRTSSRTSDQIYLENTYSDSKYRSSTDEETENELRMYMHKCLIFNACLANFWDWLNFKFRSFLLPF</sequence>
<evidence type="ECO:0000256" key="1">
    <source>
        <dbReference type="SAM" id="MobiDB-lite"/>
    </source>
</evidence>
<gene>
    <name evidence="2" type="primary">Necator_chrV.g20260</name>
    <name evidence="2" type="ORF">RB195_015468</name>
</gene>
<dbReference type="EMBL" id="JAVFWL010000005">
    <property type="protein sequence ID" value="KAK6757670.1"/>
    <property type="molecule type" value="Genomic_DNA"/>
</dbReference>
<name>A0ABR1E4Q1_NECAM</name>